<sequence>MAHKGFHNLLFSSNLPFLVQGGHK</sequence>
<dbReference type="EMBL" id="GGEC01088786">
    <property type="protein sequence ID" value="MBX69270.1"/>
    <property type="molecule type" value="Transcribed_RNA"/>
</dbReference>
<proteinExistence type="predicted"/>
<organism evidence="1">
    <name type="scientific">Rhizophora mucronata</name>
    <name type="common">Asiatic mangrove</name>
    <dbReference type="NCBI Taxonomy" id="61149"/>
    <lineage>
        <taxon>Eukaryota</taxon>
        <taxon>Viridiplantae</taxon>
        <taxon>Streptophyta</taxon>
        <taxon>Embryophyta</taxon>
        <taxon>Tracheophyta</taxon>
        <taxon>Spermatophyta</taxon>
        <taxon>Magnoliopsida</taxon>
        <taxon>eudicotyledons</taxon>
        <taxon>Gunneridae</taxon>
        <taxon>Pentapetalae</taxon>
        <taxon>rosids</taxon>
        <taxon>fabids</taxon>
        <taxon>Malpighiales</taxon>
        <taxon>Rhizophoraceae</taxon>
        <taxon>Rhizophora</taxon>
    </lineage>
</organism>
<evidence type="ECO:0000313" key="1">
    <source>
        <dbReference type="EMBL" id="MBX69270.1"/>
    </source>
</evidence>
<dbReference type="AlphaFoldDB" id="A0A2P2QQL4"/>
<accession>A0A2P2QQL4</accession>
<name>A0A2P2QQL4_RHIMU</name>
<protein>
    <submittedName>
        <fullName evidence="1">Uncharacterized protein</fullName>
    </submittedName>
</protein>
<reference evidence="1" key="1">
    <citation type="submission" date="2018-02" db="EMBL/GenBank/DDBJ databases">
        <title>Rhizophora mucronata_Transcriptome.</title>
        <authorList>
            <person name="Meera S.P."/>
            <person name="Sreeshan A."/>
            <person name="Augustine A."/>
        </authorList>
    </citation>
    <scope>NUCLEOTIDE SEQUENCE</scope>
    <source>
        <tissue evidence="1">Leaf</tissue>
    </source>
</reference>